<evidence type="ECO:0000256" key="6">
    <source>
        <dbReference type="RuleBase" id="RU361140"/>
    </source>
</evidence>
<comment type="similarity">
    <text evidence="1 6">Belongs to the class-A beta-lactamase family.</text>
</comment>
<sequence length="311" mass="33089">MVTMAETPGARPSRRAVLALGTGAALAAGLATGGTAHAVGPGADRVTTRLRQFEREHSARLGVYARNLATGRTVAYREDELFPMCSVFKGVAAAAVLRELDEDGEFLAQRIRYTAKYVEDSGYGPETGKDVNLANGMTVEALCAASVSHSDNAAANLLLEELGGPTAVTRFSRSIGDRVTRLDRYEPQLNSAEPGRVTDTTSPRAIGRTYARLILGDVLPARDRRLLTGWLIANTTNTDRFRKGLPADWILADKTGGGQEYGVANDVGVVWTPDGTPLVLAVLTTKPGSPTGPRDSELVRRTAELLAATLV</sequence>
<comment type="catalytic activity">
    <reaction evidence="6">
        <text>a beta-lactam + H2O = a substituted beta-amino acid</text>
        <dbReference type="Rhea" id="RHEA:20401"/>
        <dbReference type="ChEBI" id="CHEBI:15377"/>
        <dbReference type="ChEBI" id="CHEBI:35627"/>
        <dbReference type="ChEBI" id="CHEBI:140347"/>
        <dbReference type="EC" id="3.5.2.6"/>
    </reaction>
</comment>
<evidence type="ECO:0000313" key="9">
    <source>
        <dbReference type="EMBL" id="QES52703.1"/>
    </source>
</evidence>
<dbReference type="InterPro" id="IPR006311">
    <property type="entry name" value="TAT_signal"/>
</dbReference>
<dbReference type="Proteomes" id="UP000325211">
    <property type="component" value="Chromosome"/>
</dbReference>
<dbReference type="Pfam" id="PF13354">
    <property type="entry name" value="Beta-lactamase2"/>
    <property type="match status" value="1"/>
</dbReference>
<dbReference type="PROSITE" id="PS00146">
    <property type="entry name" value="BETA_LACTAMASE_A"/>
    <property type="match status" value="1"/>
</dbReference>
<dbReference type="AlphaFoldDB" id="A0A5P2DD60"/>
<evidence type="ECO:0000256" key="2">
    <source>
        <dbReference type="ARBA" id="ARBA00012865"/>
    </source>
</evidence>
<dbReference type="GO" id="GO:0046677">
    <property type="term" value="P:response to antibiotic"/>
    <property type="evidence" value="ECO:0007669"/>
    <property type="project" value="UniProtKB-UniRule"/>
</dbReference>
<evidence type="ECO:0000256" key="1">
    <source>
        <dbReference type="ARBA" id="ARBA00009009"/>
    </source>
</evidence>
<dbReference type="NCBIfam" id="NF033103">
    <property type="entry name" value="bla_class_A"/>
    <property type="match status" value="1"/>
</dbReference>
<dbReference type="InterPro" id="IPR023650">
    <property type="entry name" value="Beta-lactam_class-A_AS"/>
</dbReference>
<evidence type="ECO:0000256" key="5">
    <source>
        <dbReference type="ARBA" id="ARBA00023251"/>
    </source>
</evidence>
<dbReference type="InterPro" id="IPR045155">
    <property type="entry name" value="Beta-lactam_cat"/>
</dbReference>
<protein>
    <recommendedName>
        <fullName evidence="3 6">Beta-lactamase</fullName>
        <ecNumber evidence="2 6">3.5.2.6</ecNumber>
    </recommendedName>
</protein>
<evidence type="ECO:0000256" key="7">
    <source>
        <dbReference type="SAM" id="SignalP"/>
    </source>
</evidence>
<name>A0A5P2DD60_STRVZ</name>
<evidence type="ECO:0000256" key="3">
    <source>
        <dbReference type="ARBA" id="ARBA00018879"/>
    </source>
</evidence>
<evidence type="ECO:0000259" key="8">
    <source>
        <dbReference type="Pfam" id="PF13354"/>
    </source>
</evidence>
<feature type="signal peptide" evidence="7">
    <location>
        <begin position="1"/>
        <end position="27"/>
    </location>
</feature>
<dbReference type="SUPFAM" id="SSF56601">
    <property type="entry name" value="beta-lactamase/transpeptidase-like"/>
    <property type="match status" value="1"/>
</dbReference>
<organism evidence="9 10">
    <name type="scientific">Streptomyces venezuelae</name>
    <dbReference type="NCBI Taxonomy" id="54571"/>
    <lineage>
        <taxon>Bacteria</taxon>
        <taxon>Bacillati</taxon>
        <taxon>Actinomycetota</taxon>
        <taxon>Actinomycetes</taxon>
        <taxon>Kitasatosporales</taxon>
        <taxon>Streptomycetaceae</taxon>
        <taxon>Streptomyces</taxon>
    </lineage>
</organism>
<dbReference type="EMBL" id="CP029190">
    <property type="protein sequence ID" value="QES52703.1"/>
    <property type="molecule type" value="Genomic_DNA"/>
</dbReference>
<accession>A0A5P2DD60</accession>
<dbReference type="EC" id="3.5.2.6" evidence="2 6"/>
<dbReference type="PRINTS" id="PR00118">
    <property type="entry name" value="BLACTAMASEA"/>
</dbReference>
<dbReference type="PANTHER" id="PTHR35333">
    <property type="entry name" value="BETA-LACTAMASE"/>
    <property type="match status" value="1"/>
</dbReference>
<proteinExistence type="inferred from homology"/>
<dbReference type="PANTHER" id="PTHR35333:SF3">
    <property type="entry name" value="BETA-LACTAMASE-TYPE TRANSPEPTIDASE FOLD CONTAINING PROTEIN"/>
    <property type="match status" value="1"/>
</dbReference>
<dbReference type="GO" id="GO:0030655">
    <property type="term" value="P:beta-lactam antibiotic catabolic process"/>
    <property type="evidence" value="ECO:0007669"/>
    <property type="project" value="InterPro"/>
</dbReference>
<dbReference type="InterPro" id="IPR012338">
    <property type="entry name" value="Beta-lactam/transpept-like"/>
</dbReference>
<evidence type="ECO:0000256" key="4">
    <source>
        <dbReference type="ARBA" id="ARBA00022801"/>
    </source>
</evidence>
<dbReference type="OrthoDB" id="9784149at2"/>
<keyword evidence="7" id="KW-0732">Signal</keyword>
<keyword evidence="5 6" id="KW-0046">Antibiotic resistance</keyword>
<dbReference type="InterPro" id="IPR000871">
    <property type="entry name" value="Beta-lactam_class-A"/>
</dbReference>
<evidence type="ECO:0000313" key="10">
    <source>
        <dbReference type="Proteomes" id="UP000325211"/>
    </source>
</evidence>
<reference evidence="9 10" key="1">
    <citation type="submission" date="2018-05" db="EMBL/GenBank/DDBJ databases">
        <title>Streptomyces venezuelae.</title>
        <authorList>
            <person name="Kim W."/>
            <person name="Lee N."/>
            <person name="Cho B.-K."/>
        </authorList>
    </citation>
    <scope>NUCLEOTIDE SEQUENCE [LARGE SCALE GENOMIC DNA]</scope>
    <source>
        <strain evidence="9 10">ATCC 21782</strain>
    </source>
</reference>
<dbReference type="GO" id="GO:0008800">
    <property type="term" value="F:beta-lactamase activity"/>
    <property type="evidence" value="ECO:0007669"/>
    <property type="project" value="UniProtKB-UniRule"/>
</dbReference>
<keyword evidence="4 6" id="KW-0378">Hydrolase</keyword>
<feature type="domain" description="Beta-lactamase class A catalytic" evidence="8">
    <location>
        <begin position="62"/>
        <end position="284"/>
    </location>
</feature>
<gene>
    <name evidence="9" type="ORF">DEJ50_27260</name>
</gene>
<feature type="chain" id="PRO_5039665712" description="Beta-lactamase" evidence="7">
    <location>
        <begin position="28"/>
        <end position="311"/>
    </location>
</feature>
<dbReference type="Gene3D" id="3.40.710.10">
    <property type="entry name" value="DD-peptidase/beta-lactamase superfamily"/>
    <property type="match status" value="1"/>
</dbReference>
<dbReference type="PROSITE" id="PS51318">
    <property type="entry name" value="TAT"/>
    <property type="match status" value="1"/>
</dbReference>